<name>A0A453SPS6_AEGTS</name>
<dbReference type="Proteomes" id="UP000015105">
    <property type="component" value="Chromosome 7D"/>
</dbReference>
<reference evidence="2" key="3">
    <citation type="journal article" date="2017" name="Nature">
        <title>Genome sequence of the progenitor of the wheat D genome Aegilops tauschii.</title>
        <authorList>
            <person name="Luo M.C."/>
            <person name="Gu Y.Q."/>
            <person name="Puiu D."/>
            <person name="Wang H."/>
            <person name="Twardziok S.O."/>
            <person name="Deal K.R."/>
            <person name="Huo N."/>
            <person name="Zhu T."/>
            <person name="Wang L."/>
            <person name="Wang Y."/>
            <person name="McGuire P.E."/>
            <person name="Liu S."/>
            <person name="Long H."/>
            <person name="Ramasamy R.K."/>
            <person name="Rodriguez J.C."/>
            <person name="Van S.L."/>
            <person name="Yuan L."/>
            <person name="Wang Z."/>
            <person name="Xia Z."/>
            <person name="Xiao L."/>
            <person name="Anderson O.D."/>
            <person name="Ouyang S."/>
            <person name="Liang Y."/>
            <person name="Zimin A.V."/>
            <person name="Pertea G."/>
            <person name="Qi P."/>
            <person name="Bennetzen J.L."/>
            <person name="Dai X."/>
            <person name="Dawson M.W."/>
            <person name="Muller H.G."/>
            <person name="Kugler K."/>
            <person name="Rivarola-Duarte L."/>
            <person name="Spannagl M."/>
            <person name="Mayer K.F.X."/>
            <person name="Lu F.H."/>
            <person name="Bevan M.W."/>
            <person name="Leroy P."/>
            <person name="Li P."/>
            <person name="You F.M."/>
            <person name="Sun Q."/>
            <person name="Liu Z."/>
            <person name="Lyons E."/>
            <person name="Wicker T."/>
            <person name="Salzberg S.L."/>
            <person name="Devos K.M."/>
            <person name="Dvorak J."/>
        </authorList>
    </citation>
    <scope>NUCLEOTIDE SEQUENCE [LARGE SCALE GENOMIC DNA]</scope>
    <source>
        <strain evidence="2">cv. AL8/78</strain>
    </source>
</reference>
<evidence type="ECO:0000313" key="3">
    <source>
        <dbReference type="Proteomes" id="UP000015105"/>
    </source>
</evidence>
<dbReference type="Gramene" id="AET7Gv21022100.7">
    <property type="protein sequence ID" value="AET7Gv21022100.7"/>
    <property type="gene ID" value="AET7Gv21022100"/>
</dbReference>
<dbReference type="AlphaFoldDB" id="A0A453SPS6"/>
<dbReference type="EnsemblPlants" id="AET7Gv21022100.7">
    <property type="protein sequence ID" value="AET7Gv21022100.7"/>
    <property type="gene ID" value="AET7Gv21022100"/>
</dbReference>
<reference evidence="2" key="5">
    <citation type="journal article" date="2021" name="G3 (Bethesda)">
        <title>Aegilops tauschii genome assembly Aet v5.0 features greater sequence contiguity and improved annotation.</title>
        <authorList>
            <person name="Wang L."/>
            <person name="Zhu T."/>
            <person name="Rodriguez J.C."/>
            <person name="Deal K.R."/>
            <person name="Dubcovsky J."/>
            <person name="McGuire P.E."/>
            <person name="Lux T."/>
            <person name="Spannagl M."/>
            <person name="Mayer K.F.X."/>
            <person name="Baldrich P."/>
            <person name="Meyers B.C."/>
            <person name="Huo N."/>
            <person name="Gu Y.Q."/>
            <person name="Zhou H."/>
            <person name="Devos K.M."/>
            <person name="Bennetzen J.L."/>
            <person name="Unver T."/>
            <person name="Budak H."/>
            <person name="Gulick P.J."/>
            <person name="Galiba G."/>
            <person name="Kalapos B."/>
            <person name="Nelson D.R."/>
            <person name="Li P."/>
            <person name="You F.M."/>
            <person name="Luo M.C."/>
            <person name="Dvorak J."/>
        </authorList>
    </citation>
    <scope>NUCLEOTIDE SEQUENCE [LARGE SCALE GENOMIC DNA]</scope>
    <source>
        <strain evidence="2">cv. AL8/78</strain>
    </source>
</reference>
<reference evidence="3" key="1">
    <citation type="journal article" date="2014" name="Science">
        <title>Ancient hybridizations among the ancestral genomes of bread wheat.</title>
        <authorList>
            <consortium name="International Wheat Genome Sequencing Consortium,"/>
            <person name="Marcussen T."/>
            <person name="Sandve S.R."/>
            <person name="Heier L."/>
            <person name="Spannagl M."/>
            <person name="Pfeifer M."/>
            <person name="Jakobsen K.S."/>
            <person name="Wulff B.B."/>
            <person name="Steuernagel B."/>
            <person name="Mayer K.F."/>
            <person name="Olsen O.A."/>
        </authorList>
    </citation>
    <scope>NUCLEOTIDE SEQUENCE [LARGE SCALE GENOMIC DNA]</scope>
    <source>
        <strain evidence="3">cv. AL8/78</strain>
    </source>
</reference>
<feature type="region of interest" description="Disordered" evidence="1">
    <location>
        <begin position="12"/>
        <end position="39"/>
    </location>
</feature>
<keyword evidence="3" id="KW-1185">Reference proteome</keyword>
<evidence type="ECO:0000256" key="1">
    <source>
        <dbReference type="SAM" id="MobiDB-lite"/>
    </source>
</evidence>
<dbReference type="Gramene" id="AET7Gv21022100.5">
    <property type="protein sequence ID" value="AET7Gv21022100.5"/>
    <property type="gene ID" value="AET7Gv21022100"/>
</dbReference>
<organism evidence="2 3">
    <name type="scientific">Aegilops tauschii subsp. strangulata</name>
    <name type="common">Goatgrass</name>
    <dbReference type="NCBI Taxonomy" id="200361"/>
    <lineage>
        <taxon>Eukaryota</taxon>
        <taxon>Viridiplantae</taxon>
        <taxon>Streptophyta</taxon>
        <taxon>Embryophyta</taxon>
        <taxon>Tracheophyta</taxon>
        <taxon>Spermatophyta</taxon>
        <taxon>Magnoliopsida</taxon>
        <taxon>Liliopsida</taxon>
        <taxon>Poales</taxon>
        <taxon>Poaceae</taxon>
        <taxon>BOP clade</taxon>
        <taxon>Pooideae</taxon>
        <taxon>Triticodae</taxon>
        <taxon>Triticeae</taxon>
        <taxon>Triticinae</taxon>
        <taxon>Aegilops</taxon>
    </lineage>
</organism>
<proteinExistence type="predicted"/>
<reference evidence="3" key="2">
    <citation type="journal article" date="2017" name="Nat. Plants">
        <title>The Aegilops tauschii genome reveals multiple impacts of transposons.</title>
        <authorList>
            <person name="Zhao G."/>
            <person name="Zou C."/>
            <person name="Li K."/>
            <person name="Wang K."/>
            <person name="Li T."/>
            <person name="Gao L."/>
            <person name="Zhang X."/>
            <person name="Wang H."/>
            <person name="Yang Z."/>
            <person name="Liu X."/>
            <person name="Jiang W."/>
            <person name="Mao L."/>
            <person name="Kong X."/>
            <person name="Jiao Y."/>
            <person name="Jia J."/>
        </authorList>
    </citation>
    <scope>NUCLEOTIDE SEQUENCE [LARGE SCALE GENOMIC DNA]</scope>
    <source>
        <strain evidence="3">cv. AL8/78</strain>
    </source>
</reference>
<sequence>MSVCCRVRMQRNRDQFTSSRPRPYEAKSELGNSNKGSVEGRPPLGKYIFWPRTLLKVKKSSLNFKTTKIQSLNYLNRILFVPINV</sequence>
<dbReference type="EnsemblPlants" id="AET7Gv21022100.5">
    <property type="protein sequence ID" value="AET7Gv21022100.5"/>
    <property type="gene ID" value="AET7Gv21022100"/>
</dbReference>
<protein>
    <submittedName>
        <fullName evidence="2">Uncharacterized protein</fullName>
    </submittedName>
</protein>
<accession>A0A453SPS6</accession>
<evidence type="ECO:0000313" key="2">
    <source>
        <dbReference type="EnsemblPlants" id="AET7Gv21022100.5"/>
    </source>
</evidence>
<reference evidence="2" key="4">
    <citation type="submission" date="2019-03" db="UniProtKB">
        <authorList>
            <consortium name="EnsemblPlants"/>
        </authorList>
    </citation>
    <scope>IDENTIFICATION</scope>
</reference>